<dbReference type="InterPro" id="IPR027417">
    <property type="entry name" value="P-loop_NTPase"/>
</dbReference>
<dbReference type="PROSITE" id="PS51419">
    <property type="entry name" value="RAB"/>
    <property type="match status" value="1"/>
</dbReference>
<gene>
    <name evidence="2" type="ORF">Taro_018259</name>
</gene>
<dbReference type="Gene3D" id="3.40.50.300">
    <property type="entry name" value="P-loop containing nucleotide triphosphate hydrolases"/>
    <property type="match status" value="1"/>
</dbReference>
<sequence>MTQLHRALVRLDLRWDLAARIGLLRRFFCFVWERILACSAGRCHGSQYRRLGRSPTALVEAAAAAEGETAMATAAVAPCPPGAVDGDPDLVALKVSLLGDCDIGKTTFMIKYVGDVEEQGGLHMTGLNLMDKVLPVKGARLAFSIWDVGGDHQFLDHVPIACKDAVAILIMFDLTSRCTLNKLVLIMTITLLMLCYSPKCQFCVHAIGWYHQARKWNKTAILILIGTKFDDFVQLPVDMQWTIINQARSYARVMEAALFFSSATHNINVNKIFKFIAAKLFNLPWRIERNLTIGEPIIDF</sequence>
<dbReference type="Pfam" id="PF00071">
    <property type="entry name" value="Ras"/>
    <property type="match status" value="1"/>
</dbReference>
<dbReference type="Proteomes" id="UP000652761">
    <property type="component" value="Unassembled WGS sequence"/>
</dbReference>
<dbReference type="GO" id="GO:0003924">
    <property type="term" value="F:GTPase activity"/>
    <property type="evidence" value="ECO:0007669"/>
    <property type="project" value="InterPro"/>
</dbReference>
<evidence type="ECO:0000313" key="2">
    <source>
        <dbReference type="EMBL" id="MQL85729.1"/>
    </source>
</evidence>
<proteinExistence type="predicted"/>
<accession>A0A843V1W3</accession>
<keyword evidence="1" id="KW-0547">Nucleotide-binding</keyword>
<dbReference type="AlphaFoldDB" id="A0A843V1W3"/>
<name>A0A843V1W3_COLES</name>
<dbReference type="OrthoDB" id="6585768at2759"/>
<organism evidence="2 3">
    <name type="scientific">Colocasia esculenta</name>
    <name type="common">Wild taro</name>
    <name type="synonym">Arum esculentum</name>
    <dbReference type="NCBI Taxonomy" id="4460"/>
    <lineage>
        <taxon>Eukaryota</taxon>
        <taxon>Viridiplantae</taxon>
        <taxon>Streptophyta</taxon>
        <taxon>Embryophyta</taxon>
        <taxon>Tracheophyta</taxon>
        <taxon>Spermatophyta</taxon>
        <taxon>Magnoliopsida</taxon>
        <taxon>Liliopsida</taxon>
        <taxon>Araceae</taxon>
        <taxon>Aroideae</taxon>
        <taxon>Colocasieae</taxon>
        <taxon>Colocasia</taxon>
    </lineage>
</organism>
<dbReference type="InterPro" id="IPR001806">
    <property type="entry name" value="Small_GTPase"/>
</dbReference>
<comment type="caution">
    <text evidence="2">The sequence shown here is derived from an EMBL/GenBank/DDBJ whole genome shotgun (WGS) entry which is preliminary data.</text>
</comment>
<dbReference type="GO" id="GO:0005525">
    <property type="term" value="F:GTP binding"/>
    <property type="evidence" value="ECO:0007669"/>
    <property type="project" value="InterPro"/>
</dbReference>
<dbReference type="PRINTS" id="PR00449">
    <property type="entry name" value="RASTRNSFRMNG"/>
</dbReference>
<reference evidence="2" key="1">
    <citation type="submission" date="2017-07" db="EMBL/GenBank/DDBJ databases">
        <title>Taro Niue Genome Assembly and Annotation.</title>
        <authorList>
            <person name="Atibalentja N."/>
            <person name="Keating K."/>
            <person name="Fields C.J."/>
        </authorList>
    </citation>
    <scope>NUCLEOTIDE SEQUENCE</scope>
    <source>
        <strain evidence="2">Niue_2</strain>
        <tissue evidence="2">Leaf</tissue>
    </source>
</reference>
<dbReference type="EMBL" id="NMUH01000847">
    <property type="protein sequence ID" value="MQL85729.1"/>
    <property type="molecule type" value="Genomic_DNA"/>
</dbReference>
<dbReference type="PANTHER" id="PTHR47978">
    <property type="match status" value="1"/>
</dbReference>
<evidence type="ECO:0000313" key="3">
    <source>
        <dbReference type="Proteomes" id="UP000652761"/>
    </source>
</evidence>
<evidence type="ECO:0000256" key="1">
    <source>
        <dbReference type="ARBA" id="ARBA00022741"/>
    </source>
</evidence>
<evidence type="ECO:0008006" key="4">
    <source>
        <dbReference type="Google" id="ProtNLM"/>
    </source>
</evidence>
<keyword evidence="3" id="KW-1185">Reference proteome</keyword>
<protein>
    <recommendedName>
        <fullName evidence="4">Septum-promoting GTP-binding protein 1</fullName>
    </recommendedName>
</protein>
<dbReference type="SUPFAM" id="SSF52540">
    <property type="entry name" value="P-loop containing nucleoside triphosphate hydrolases"/>
    <property type="match status" value="1"/>
</dbReference>